<evidence type="ECO:0008006" key="10">
    <source>
        <dbReference type="Google" id="ProtNLM"/>
    </source>
</evidence>
<dbReference type="GO" id="GO:0003729">
    <property type="term" value="F:mRNA binding"/>
    <property type="evidence" value="ECO:0007669"/>
    <property type="project" value="InterPro"/>
</dbReference>
<proteinExistence type="inferred from homology"/>
<keyword evidence="2" id="KW-1277">Toxin-antitoxin system</keyword>
<dbReference type="Gene3D" id="3.30.920.30">
    <property type="entry name" value="Hypothetical protein"/>
    <property type="match status" value="1"/>
</dbReference>
<evidence type="ECO:0000256" key="7">
    <source>
        <dbReference type="ARBA" id="ARBA00023016"/>
    </source>
</evidence>
<dbReference type="GO" id="GO:0016787">
    <property type="term" value="F:hydrolase activity"/>
    <property type="evidence" value="ECO:0007669"/>
    <property type="project" value="UniProtKB-KW"/>
</dbReference>
<evidence type="ECO:0000256" key="3">
    <source>
        <dbReference type="ARBA" id="ARBA00022722"/>
    </source>
</evidence>
<keyword evidence="4" id="KW-0255">Endonuclease</keyword>
<dbReference type="GO" id="GO:0004519">
    <property type="term" value="F:endonuclease activity"/>
    <property type="evidence" value="ECO:0007669"/>
    <property type="project" value="UniProtKB-KW"/>
</dbReference>
<keyword evidence="5" id="KW-0378">Hydrolase</keyword>
<gene>
    <name evidence="8" type="ORF">COV57_01660</name>
</gene>
<evidence type="ECO:0000313" key="9">
    <source>
        <dbReference type="Proteomes" id="UP000229893"/>
    </source>
</evidence>
<reference evidence="8 9" key="1">
    <citation type="submission" date="2017-09" db="EMBL/GenBank/DDBJ databases">
        <title>Depth-based differentiation of microbial function through sediment-hosted aquifers and enrichment of novel symbionts in the deep terrestrial subsurface.</title>
        <authorList>
            <person name="Probst A.J."/>
            <person name="Ladd B."/>
            <person name="Jarett J.K."/>
            <person name="Geller-Mcgrath D.E."/>
            <person name="Sieber C.M."/>
            <person name="Emerson J.B."/>
            <person name="Anantharaman K."/>
            <person name="Thomas B.C."/>
            <person name="Malmstrom R."/>
            <person name="Stieglmeier M."/>
            <person name="Klingl A."/>
            <person name="Woyke T."/>
            <person name="Ryan C.M."/>
            <person name="Banfield J.F."/>
        </authorList>
    </citation>
    <scope>NUCLEOTIDE SEQUENCE [LARGE SCALE GENOMIC DNA]</scope>
    <source>
        <strain evidence="8">CG11_big_fil_rev_8_21_14_0_20_35_14</strain>
    </source>
</reference>
<comment type="similarity">
    <text evidence="1">Belongs to the HicA mRNA interferase family.</text>
</comment>
<protein>
    <recommendedName>
        <fullName evidence="10">Toxin HicA</fullName>
    </recommendedName>
</protein>
<evidence type="ECO:0000256" key="5">
    <source>
        <dbReference type="ARBA" id="ARBA00022801"/>
    </source>
</evidence>
<evidence type="ECO:0000313" key="8">
    <source>
        <dbReference type="EMBL" id="PIR04959.1"/>
    </source>
</evidence>
<organism evidence="8 9">
    <name type="scientific">Candidatus Liptonbacteria bacterium CG11_big_fil_rev_8_21_14_0_20_35_14</name>
    <dbReference type="NCBI Taxonomy" id="1974634"/>
    <lineage>
        <taxon>Bacteria</taxon>
        <taxon>Candidatus Liptoniibacteriota</taxon>
    </lineage>
</organism>
<evidence type="ECO:0000256" key="4">
    <source>
        <dbReference type="ARBA" id="ARBA00022759"/>
    </source>
</evidence>
<dbReference type="EMBL" id="PCWO01000025">
    <property type="protein sequence ID" value="PIR04959.1"/>
    <property type="molecule type" value="Genomic_DNA"/>
</dbReference>
<sequence length="66" mass="7499">MSKKPSLNFRKVVKIIKEAGFELDHTSGSHYVFYNPVSKMRVVVPYHNKDLPKGTLITILKQAGIK</sequence>
<dbReference type="Pfam" id="PF07927">
    <property type="entry name" value="HicA_toxin"/>
    <property type="match status" value="1"/>
</dbReference>
<keyword evidence="7" id="KW-0346">Stress response</keyword>
<dbReference type="AlphaFoldDB" id="A0A2H0N7U4"/>
<evidence type="ECO:0000256" key="1">
    <source>
        <dbReference type="ARBA" id="ARBA00006620"/>
    </source>
</evidence>
<dbReference type="InterPro" id="IPR012933">
    <property type="entry name" value="HicA_mRNA_interferase"/>
</dbReference>
<keyword evidence="3" id="KW-0540">Nuclease</keyword>
<comment type="caution">
    <text evidence="8">The sequence shown here is derived from an EMBL/GenBank/DDBJ whole genome shotgun (WGS) entry which is preliminary data.</text>
</comment>
<evidence type="ECO:0000256" key="2">
    <source>
        <dbReference type="ARBA" id="ARBA00022649"/>
    </source>
</evidence>
<name>A0A2H0N7U4_9BACT</name>
<keyword evidence="6" id="KW-0694">RNA-binding</keyword>
<dbReference type="SUPFAM" id="SSF54786">
    <property type="entry name" value="YcfA/nrd intein domain"/>
    <property type="match status" value="1"/>
</dbReference>
<accession>A0A2H0N7U4</accession>
<dbReference type="InterPro" id="IPR038570">
    <property type="entry name" value="HicA_sf"/>
</dbReference>
<dbReference type="Proteomes" id="UP000229893">
    <property type="component" value="Unassembled WGS sequence"/>
</dbReference>
<evidence type="ECO:0000256" key="6">
    <source>
        <dbReference type="ARBA" id="ARBA00022884"/>
    </source>
</evidence>